<comment type="caution">
    <text evidence="2">The sequence shown here is derived from an EMBL/GenBank/DDBJ whole genome shotgun (WGS) entry which is preliminary data.</text>
</comment>
<evidence type="ECO:0000256" key="1">
    <source>
        <dbReference type="SAM" id="Phobius"/>
    </source>
</evidence>
<feature type="transmembrane region" description="Helical" evidence="1">
    <location>
        <begin position="20"/>
        <end position="40"/>
    </location>
</feature>
<evidence type="ECO:0000313" key="2">
    <source>
        <dbReference type="EMBL" id="MDO3677780.1"/>
    </source>
</evidence>
<name>A0ABT8V9X6_9BACL</name>
<dbReference type="RefSeq" id="WP_302878469.1">
    <property type="nucleotide sequence ID" value="NZ_JAUMKJ010000013.1"/>
</dbReference>
<dbReference type="Proteomes" id="UP001168883">
    <property type="component" value="Unassembled WGS sequence"/>
</dbReference>
<accession>A0ABT8V9X6</accession>
<keyword evidence="1" id="KW-0812">Transmembrane</keyword>
<gene>
    <name evidence="2" type="ORF">Q3C12_12280</name>
</gene>
<dbReference type="EMBL" id="JAUMKJ010000013">
    <property type="protein sequence ID" value="MDO3677780.1"/>
    <property type="molecule type" value="Genomic_DNA"/>
</dbReference>
<keyword evidence="1" id="KW-0472">Membrane</keyword>
<reference evidence="2" key="1">
    <citation type="submission" date="2023-07" db="EMBL/GenBank/DDBJ databases">
        <authorList>
            <person name="Aktuganov G."/>
            <person name="Boyko T."/>
            <person name="Delegan Y."/>
            <person name="Galimzianova N."/>
            <person name="Gilvanova E."/>
            <person name="Korobov V."/>
            <person name="Kuzmina L."/>
            <person name="Melentiev A."/>
            <person name="Milman P."/>
            <person name="Ryabova A."/>
            <person name="Stupak E."/>
            <person name="Yasakov T."/>
            <person name="Zharikova N."/>
            <person name="Zhurenko E."/>
        </authorList>
    </citation>
    <scope>NUCLEOTIDE SEQUENCE</scope>
    <source>
        <strain evidence="2">IB-739</strain>
    </source>
</reference>
<evidence type="ECO:0000313" key="3">
    <source>
        <dbReference type="Proteomes" id="UP001168883"/>
    </source>
</evidence>
<organism evidence="2 3">
    <name type="scientific">Paenibacillus ehimensis</name>
    <dbReference type="NCBI Taxonomy" id="79264"/>
    <lineage>
        <taxon>Bacteria</taxon>
        <taxon>Bacillati</taxon>
        <taxon>Bacillota</taxon>
        <taxon>Bacilli</taxon>
        <taxon>Bacillales</taxon>
        <taxon>Paenibacillaceae</taxon>
        <taxon>Paenibacillus</taxon>
    </lineage>
</organism>
<keyword evidence="1" id="KW-1133">Transmembrane helix</keyword>
<keyword evidence="3" id="KW-1185">Reference proteome</keyword>
<proteinExistence type="predicted"/>
<sequence length="63" mass="7282">METINFSTKVLNNYRGLHRVNGYLYVLSVAVVVLTSGYMLGVEYTLSYMLEVYSIRAVRKQEK</sequence>
<protein>
    <submittedName>
        <fullName evidence="2">Uncharacterized protein</fullName>
    </submittedName>
</protein>